<evidence type="ECO:0008006" key="4">
    <source>
        <dbReference type="Google" id="ProtNLM"/>
    </source>
</evidence>
<feature type="transmembrane region" description="Helical" evidence="1">
    <location>
        <begin position="16"/>
        <end position="38"/>
    </location>
</feature>
<keyword evidence="1" id="KW-1133">Transmembrane helix</keyword>
<dbReference type="RefSeq" id="WP_092467124.1">
    <property type="nucleotide sequence ID" value="NZ_FNCZ01000002.1"/>
</dbReference>
<feature type="transmembrane region" description="Helical" evidence="1">
    <location>
        <begin position="50"/>
        <end position="74"/>
    </location>
</feature>
<evidence type="ECO:0000313" key="3">
    <source>
        <dbReference type="Proteomes" id="UP000199492"/>
    </source>
</evidence>
<keyword evidence="1" id="KW-0472">Membrane</keyword>
<dbReference type="Proteomes" id="UP000199492">
    <property type="component" value="Unassembled WGS sequence"/>
</dbReference>
<dbReference type="OrthoDB" id="1442756at2"/>
<reference evidence="3" key="1">
    <citation type="submission" date="2016-10" db="EMBL/GenBank/DDBJ databases">
        <authorList>
            <person name="Varghese N."/>
            <person name="Submissions S."/>
        </authorList>
    </citation>
    <scope>NUCLEOTIDE SEQUENCE [LARGE SCALE GENOMIC DNA]</scope>
    <source>
        <strain evidence="3">DSM 15363</strain>
    </source>
</reference>
<organism evidence="2 3">
    <name type="scientific">Winogradskyella thalassocola</name>
    <dbReference type="NCBI Taxonomy" id="262004"/>
    <lineage>
        <taxon>Bacteria</taxon>
        <taxon>Pseudomonadati</taxon>
        <taxon>Bacteroidota</taxon>
        <taxon>Flavobacteriia</taxon>
        <taxon>Flavobacteriales</taxon>
        <taxon>Flavobacteriaceae</taxon>
        <taxon>Winogradskyella</taxon>
    </lineage>
</organism>
<dbReference type="EMBL" id="FNCZ01000002">
    <property type="protein sequence ID" value="SDH30412.1"/>
    <property type="molecule type" value="Genomic_DNA"/>
</dbReference>
<gene>
    <name evidence="2" type="ORF">SAMN04489796_102249</name>
</gene>
<sequence length="145" mass="17450">MNKLTQWFLKLPPFKIFLLLLLGIPIYIWWFSIIYQLDKKVNEPSNNLKFWFVSGLTIYPIIYVLYMFFTFSFFIPLMPFHLLAILCGFILMILTAKSYVNFEKKKGCSTHSVFEVFLMLWFYIICVWSLQRNLNKYVTEIPTQN</sequence>
<evidence type="ECO:0000256" key="1">
    <source>
        <dbReference type="SAM" id="Phobius"/>
    </source>
</evidence>
<keyword evidence="3" id="KW-1185">Reference proteome</keyword>
<protein>
    <recommendedName>
        <fullName evidence="4">DUF4234 domain-containing protein</fullName>
    </recommendedName>
</protein>
<evidence type="ECO:0000313" key="2">
    <source>
        <dbReference type="EMBL" id="SDH30412.1"/>
    </source>
</evidence>
<feature type="transmembrane region" description="Helical" evidence="1">
    <location>
        <begin position="80"/>
        <end position="100"/>
    </location>
</feature>
<keyword evidence="1" id="KW-0812">Transmembrane</keyword>
<name>A0A1G8BAY5_9FLAO</name>
<accession>A0A1G8BAY5</accession>
<dbReference type="AlphaFoldDB" id="A0A1G8BAY5"/>
<feature type="transmembrane region" description="Helical" evidence="1">
    <location>
        <begin position="112"/>
        <end position="130"/>
    </location>
</feature>
<dbReference type="STRING" id="262004.SAMN04489796_102249"/>
<proteinExistence type="predicted"/>